<dbReference type="EMBL" id="CAJJDP010000143">
    <property type="protein sequence ID" value="CAD8207748.1"/>
    <property type="molecule type" value="Genomic_DNA"/>
</dbReference>
<name>A0A8S1Y4L7_PAROT</name>
<organism evidence="2 3">
    <name type="scientific">Paramecium octaurelia</name>
    <dbReference type="NCBI Taxonomy" id="43137"/>
    <lineage>
        <taxon>Eukaryota</taxon>
        <taxon>Sar</taxon>
        <taxon>Alveolata</taxon>
        <taxon>Ciliophora</taxon>
        <taxon>Intramacronucleata</taxon>
        <taxon>Oligohymenophorea</taxon>
        <taxon>Peniculida</taxon>
        <taxon>Parameciidae</taxon>
        <taxon>Paramecium</taxon>
    </lineage>
</organism>
<sequence>MERTYSQQIFTKIMKFTKQSNQSSQSRLLHIYCIMIVCSMFLSTTFLKSKFESYNQIITGVQLKSNKSSYGLQNQVWIMFNQIHNSNQFNSICLCVLIANISSGDQLEFDICDQKLLNIFNLEQNLIQLAFAKIETQQLFSKKQIRAFIMIRSCLQMRLLSTKQSICNWYVTKSKLFDWHLYD</sequence>
<evidence type="ECO:0008006" key="4">
    <source>
        <dbReference type="Google" id="ProtNLM"/>
    </source>
</evidence>
<proteinExistence type="predicted"/>
<keyword evidence="3" id="KW-1185">Reference proteome</keyword>
<protein>
    <recommendedName>
        <fullName evidence="4">Transmembrane protein</fullName>
    </recommendedName>
</protein>
<keyword evidence="1" id="KW-0812">Transmembrane</keyword>
<evidence type="ECO:0000313" key="3">
    <source>
        <dbReference type="Proteomes" id="UP000683925"/>
    </source>
</evidence>
<dbReference type="Proteomes" id="UP000683925">
    <property type="component" value="Unassembled WGS sequence"/>
</dbReference>
<accession>A0A8S1Y4L7</accession>
<comment type="caution">
    <text evidence="2">The sequence shown here is derived from an EMBL/GenBank/DDBJ whole genome shotgun (WGS) entry which is preliminary data.</text>
</comment>
<feature type="transmembrane region" description="Helical" evidence="1">
    <location>
        <begin position="29"/>
        <end position="47"/>
    </location>
</feature>
<reference evidence="2" key="1">
    <citation type="submission" date="2021-01" db="EMBL/GenBank/DDBJ databases">
        <authorList>
            <consortium name="Genoscope - CEA"/>
            <person name="William W."/>
        </authorList>
    </citation>
    <scope>NUCLEOTIDE SEQUENCE</scope>
</reference>
<evidence type="ECO:0000256" key="1">
    <source>
        <dbReference type="SAM" id="Phobius"/>
    </source>
</evidence>
<keyword evidence="1" id="KW-1133">Transmembrane helix</keyword>
<dbReference type="AlphaFoldDB" id="A0A8S1Y4L7"/>
<gene>
    <name evidence="2" type="ORF">POCTA_138.1.T1420015</name>
</gene>
<evidence type="ECO:0000313" key="2">
    <source>
        <dbReference type="EMBL" id="CAD8207748.1"/>
    </source>
</evidence>
<keyword evidence="1" id="KW-0472">Membrane</keyword>